<gene>
    <name evidence="2" type="ORF">EV700_1863</name>
</gene>
<dbReference type="InterPro" id="IPR037473">
    <property type="entry name" value="Lcp-like"/>
</dbReference>
<dbReference type="AlphaFoldDB" id="A0A4V2G5J5"/>
<organism evidence="2 3">
    <name type="scientific">Fluviicoccus keumensis</name>
    <dbReference type="NCBI Taxonomy" id="1435465"/>
    <lineage>
        <taxon>Bacteria</taxon>
        <taxon>Pseudomonadati</taxon>
        <taxon>Pseudomonadota</taxon>
        <taxon>Gammaproteobacteria</taxon>
        <taxon>Moraxellales</taxon>
        <taxon>Moraxellaceae</taxon>
        <taxon>Fluviicoccus</taxon>
    </lineage>
</organism>
<dbReference type="GO" id="GO:0016491">
    <property type="term" value="F:oxidoreductase activity"/>
    <property type="evidence" value="ECO:0007669"/>
    <property type="project" value="InterPro"/>
</dbReference>
<protein>
    <submittedName>
        <fullName evidence="2">Uncharacterized protein DUF2236</fullName>
    </submittedName>
</protein>
<evidence type="ECO:0000259" key="1">
    <source>
        <dbReference type="Pfam" id="PF09995"/>
    </source>
</evidence>
<dbReference type="PANTHER" id="PTHR37539">
    <property type="entry name" value="SECRETED PROTEIN-RELATED"/>
    <property type="match status" value="1"/>
</dbReference>
<evidence type="ECO:0000313" key="3">
    <source>
        <dbReference type="Proteomes" id="UP000292423"/>
    </source>
</evidence>
<dbReference type="PANTHER" id="PTHR37539:SF1">
    <property type="entry name" value="ER-BOUND OXYGENASE MPAB_MPAB'_RUBBER OXYGENASE CATALYTIC DOMAIN-CONTAINING PROTEIN"/>
    <property type="match status" value="1"/>
</dbReference>
<comment type="caution">
    <text evidence="2">The sequence shown here is derived from an EMBL/GenBank/DDBJ whole genome shotgun (WGS) entry which is preliminary data.</text>
</comment>
<dbReference type="InterPro" id="IPR018713">
    <property type="entry name" value="MPAB/Lcp_cat_dom"/>
</dbReference>
<name>A0A4V2G5J5_9GAMM</name>
<evidence type="ECO:0000313" key="2">
    <source>
        <dbReference type="EMBL" id="RZU45056.1"/>
    </source>
</evidence>
<keyword evidence="3" id="KW-1185">Reference proteome</keyword>
<dbReference type="RefSeq" id="WP_130413036.1">
    <property type="nucleotide sequence ID" value="NZ_SHKX01000012.1"/>
</dbReference>
<dbReference type="Proteomes" id="UP000292423">
    <property type="component" value="Unassembled WGS sequence"/>
</dbReference>
<dbReference type="EMBL" id="SHKX01000012">
    <property type="protein sequence ID" value="RZU45056.1"/>
    <property type="molecule type" value="Genomic_DNA"/>
</dbReference>
<dbReference type="OrthoDB" id="6072815at2"/>
<reference evidence="2 3" key="1">
    <citation type="submission" date="2019-02" db="EMBL/GenBank/DDBJ databases">
        <title>Genomic Encyclopedia of Type Strains, Phase IV (KMG-IV): sequencing the most valuable type-strain genomes for metagenomic binning, comparative biology and taxonomic classification.</title>
        <authorList>
            <person name="Goeker M."/>
        </authorList>
    </citation>
    <scope>NUCLEOTIDE SEQUENCE [LARGE SCALE GENOMIC DNA]</scope>
    <source>
        <strain evidence="2 3">DSM 105135</strain>
    </source>
</reference>
<proteinExistence type="predicted"/>
<sequence>MSRPIPTEFQYFENIRKPVNVWRVRLARVLMRQEPTLPDEVIRTWAESYYDADPVAERFVEEVYLKQGQAAGRAMVERALEQGAQAVPDAPDSLKTLFAEAEKDPAWVDWAQVELGARVFRRYGPQLYGFLGAITLDAYQENSVTKPLVFTGAYAGESANRRFLETAGFWRDVSSPGGMRPGGIGVRTAMKVRLMHVFVRKGLLRHPKWNLEAWGMPISQGDALLTLIAGSIAPGIGLQAMGYRASRREIEAMMHFWRYVGHIMGVQPKWYPSTVEEGLSLLLASFIKGPKHAGEDGRQLAHSYINSFAPGDEDSGFTFLRKKLDYWLELGMTWFYLPRHTFRHHRLPSPGLWGLAPLAQFPLVFGLETIRRHSRWADDFRDRQAQRSADRWLRLHLGQRGAEYKAVEQFTR</sequence>
<accession>A0A4V2G5J5</accession>
<dbReference type="Pfam" id="PF09995">
    <property type="entry name" value="MPAB_Lcp_cat"/>
    <property type="match status" value="1"/>
</dbReference>
<feature type="domain" description="ER-bound oxygenase mpaB/mpaB'/Rubber oxygenase catalytic" evidence="1">
    <location>
        <begin position="122"/>
        <end position="348"/>
    </location>
</feature>